<name>A0A7K8PQG0_COCCO</name>
<evidence type="ECO:0000313" key="5">
    <source>
        <dbReference type="EMBL" id="NXE81128.1"/>
    </source>
</evidence>
<dbReference type="Pfam" id="PF07686">
    <property type="entry name" value="V-set"/>
    <property type="match status" value="1"/>
</dbReference>
<dbReference type="GO" id="GO:0009986">
    <property type="term" value="C:cell surface"/>
    <property type="evidence" value="ECO:0007669"/>
    <property type="project" value="TreeGrafter"/>
</dbReference>
<dbReference type="InterPro" id="IPR036179">
    <property type="entry name" value="Ig-like_dom_sf"/>
</dbReference>
<dbReference type="InterPro" id="IPR013783">
    <property type="entry name" value="Ig-like_fold"/>
</dbReference>
<sequence length="64" mass="7145">SKAWCKEGDRQGCSVLVNTSRKPSGYLRTIRQGRVTIQDDPQQGIVTVTMEKLQAQDSGVYWCA</sequence>
<keyword evidence="2" id="KW-1015">Disulfide bond</keyword>
<evidence type="ECO:0000259" key="4">
    <source>
        <dbReference type="PROSITE" id="PS50835"/>
    </source>
</evidence>
<dbReference type="PROSITE" id="PS50835">
    <property type="entry name" value="IG_LIKE"/>
    <property type="match status" value="1"/>
</dbReference>
<dbReference type="Proteomes" id="UP000525205">
    <property type="component" value="Unassembled WGS sequence"/>
</dbReference>
<dbReference type="SUPFAM" id="SSF48726">
    <property type="entry name" value="Immunoglobulin"/>
    <property type="match status" value="1"/>
</dbReference>
<dbReference type="InterPro" id="IPR013106">
    <property type="entry name" value="Ig_V-set"/>
</dbReference>
<dbReference type="PANTHER" id="PTHR16423">
    <property type="entry name" value="TREM-LIKE TRANSCRIPT PROTEIN"/>
    <property type="match status" value="1"/>
</dbReference>
<keyword evidence="6" id="KW-1185">Reference proteome</keyword>
<evidence type="ECO:0000256" key="3">
    <source>
        <dbReference type="ARBA" id="ARBA00023319"/>
    </source>
</evidence>
<feature type="non-terminal residue" evidence="5">
    <location>
        <position position="1"/>
    </location>
</feature>
<proteinExistence type="predicted"/>
<dbReference type="GO" id="GO:0038023">
    <property type="term" value="F:signaling receptor activity"/>
    <property type="evidence" value="ECO:0007669"/>
    <property type="project" value="TreeGrafter"/>
</dbReference>
<evidence type="ECO:0000313" key="6">
    <source>
        <dbReference type="Proteomes" id="UP000525205"/>
    </source>
</evidence>
<evidence type="ECO:0000256" key="2">
    <source>
        <dbReference type="ARBA" id="ARBA00023157"/>
    </source>
</evidence>
<reference evidence="5 6" key="1">
    <citation type="submission" date="2019-09" db="EMBL/GenBank/DDBJ databases">
        <title>Bird 10,000 Genomes (B10K) Project - Family phase.</title>
        <authorList>
            <person name="Zhang G."/>
        </authorList>
    </citation>
    <scope>NUCLEOTIDE SEQUENCE [LARGE SCALE GENOMIC DNA]</scope>
    <source>
        <strain evidence="5">B10K-CU-031-03</strain>
        <tissue evidence="5">Muscle</tissue>
    </source>
</reference>
<dbReference type="Gene3D" id="2.60.40.10">
    <property type="entry name" value="Immunoglobulins"/>
    <property type="match status" value="1"/>
</dbReference>
<dbReference type="PANTHER" id="PTHR16423:SF6">
    <property type="entry name" value="TRIGGERING RECEPTOR EXPRESSED ON MYELOID CELLS 2-RELATED"/>
    <property type="match status" value="1"/>
</dbReference>
<comment type="caution">
    <text evidence="5">The sequence shown here is derived from an EMBL/GenBank/DDBJ whole genome shotgun (WGS) entry which is preliminary data.</text>
</comment>
<accession>A0A7K8PQG0</accession>
<gene>
    <name evidence="5" type="primary">Ncr2</name>
    <name evidence="5" type="ORF">COCCOC_R15049</name>
</gene>
<keyword evidence="3" id="KW-0393">Immunoglobulin domain</keyword>
<dbReference type="InterPro" id="IPR052314">
    <property type="entry name" value="Immune_rcpt_domain"/>
</dbReference>
<dbReference type="EMBL" id="VWPP01000448">
    <property type="protein sequence ID" value="NXE81128.1"/>
    <property type="molecule type" value="Genomic_DNA"/>
</dbReference>
<organism evidence="5 6">
    <name type="scientific">Cochlearius cochlearius</name>
    <name type="common">Boat-billed heron</name>
    <dbReference type="NCBI Taxonomy" id="110676"/>
    <lineage>
        <taxon>Eukaryota</taxon>
        <taxon>Metazoa</taxon>
        <taxon>Chordata</taxon>
        <taxon>Craniata</taxon>
        <taxon>Vertebrata</taxon>
        <taxon>Euteleostomi</taxon>
        <taxon>Archelosauria</taxon>
        <taxon>Archosauria</taxon>
        <taxon>Dinosauria</taxon>
        <taxon>Saurischia</taxon>
        <taxon>Theropoda</taxon>
        <taxon>Coelurosauria</taxon>
        <taxon>Aves</taxon>
        <taxon>Neognathae</taxon>
        <taxon>Neoaves</taxon>
        <taxon>Aequornithes</taxon>
        <taxon>Pelecaniformes</taxon>
        <taxon>Ardeidae</taxon>
        <taxon>Cochlearius</taxon>
    </lineage>
</organism>
<keyword evidence="1" id="KW-0732">Signal</keyword>
<protein>
    <submittedName>
        <fullName evidence="5">NCTR2 protein</fullName>
    </submittedName>
</protein>
<feature type="domain" description="Ig-like" evidence="4">
    <location>
        <begin position="1"/>
        <end position="64"/>
    </location>
</feature>
<feature type="non-terminal residue" evidence="5">
    <location>
        <position position="64"/>
    </location>
</feature>
<dbReference type="AlphaFoldDB" id="A0A7K8PQG0"/>
<evidence type="ECO:0000256" key="1">
    <source>
        <dbReference type="ARBA" id="ARBA00022729"/>
    </source>
</evidence>
<dbReference type="InterPro" id="IPR007110">
    <property type="entry name" value="Ig-like_dom"/>
</dbReference>